<proteinExistence type="predicted"/>
<name>A0A917MNY4_9MICO</name>
<reference evidence="7" key="2">
    <citation type="submission" date="2020-09" db="EMBL/GenBank/DDBJ databases">
        <authorList>
            <person name="Sun Q."/>
            <person name="Zhou Y."/>
        </authorList>
    </citation>
    <scope>NUCLEOTIDE SEQUENCE</scope>
    <source>
        <strain evidence="7">CGMCC 1.15794</strain>
    </source>
</reference>
<feature type="transmembrane region" description="Helical" evidence="5">
    <location>
        <begin position="214"/>
        <end position="232"/>
    </location>
</feature>
<organism evidence="7 8">
    <name type="scientific">Microbacterium album</name>
    <dbReference type="NCBI Taxonomy" id="2053191"/>
    <lineage>
        <taxon>Bacteria</taxon>
        <taxon>Bacillati</taxon>
        <taxon>Actinomycetota</taxon>
        <taxon>Actinomycetes</taxon>
        <taxon>Micrococcales</taxon>
        <taxon>Microbacteriaceae</taxon>
        <taxon>Microbacterium</taxon>
    </lineage>
</organism>
<gene>
    <name evidence="7" type="ORF">GCM10010921_18580</name>
</gene>
<evidence type="ECO:0000256" key="5">
    <source>
        <dbReference type="SAM" id="Phobius"/>
    </source>
</evidence>
<evidence type="ECO:0000313" key="8">
    <source>
        <dbReference type="Proteomes" id="UP000657592"/>
    </source>
</evidence>
<dbReference type="Proteomes" id="UP000657592">
    <property type="component" value="Unassembled WGS sequence"/>
</dbReference>
<evidence type="ECO:0000256" key="1">
    <source>
        <dbReference type="ARBA" id="ARBA00004141"/>
    </source>
</evidence>
<keyword evidence="2 5" id="KW-0812">Transmembrane</keyword>
<feature type="transmembrane region" description="Helical" evidence="5">
    <location>
        <begin position="156"/>
        <end position="177"/>
    </location>
</feature>
<dbReference type="GO" id="GO:0140359">
    <property type="term" value="F:ABC-type transporter activity"/>
    <property type="evidence" value="ECO:0007669"/>
    <property type="project" value="InterPro"/>
</dbReference>
<keyword evidence="4 5" id="KW-0472">Membrane</keyword>
<evidence type="ECO:0000256" key="3">
    <source>
        <dbReference type="ARBA" id="ARBA00022989"/>
    </source>
</evidence>
<reference evidence="7" key="1">
    <citation type="journal article" date="2014" name="Int. J. Syst. Evol. Microbiol.">
        <title>Complete genome sequence of Corynebacterium casei LMG S-19264T (=DSM 44701T), isolated from a smear-ripened cheese.</title>
        <authorList>
            <consortium name="US DOE Joint Genome Institute (JGI-PGF)"/>
            <person name="Walter F."/>
            <person name="Albersmeier A."/>
            <person name="Kalinowski J."/>
            <person name="Ruckert C."/>
        </authorList>
    </citation>
    <scope>NUCLEOTIDE SEQUENCE</scope>
    <source>
        <strain evidence="7">CGMCC 1.15794</strain>
    </source>
</reference>
<evidence type="ECO:0000256" key="4">
    <source>
        <dbReference type="ARBA" id="ARBA00023136"/>
    </source>
</evidence>
<protein>
    <submittedName>
        <fullName evidence="7">ABC transporter permease</fullName>
    </submittedName>
</protein>
<dbReference type="PANTHER" id="PTHR43471:SF3">
    <property type="entry name" value="ABC TRANSPORTER PERMEASE PROTEIN NATB"/>
    <property type="match status" value="1"/>
</dbReference>
<evidence type="ECO:0000256" key="2">
    <source>
        <dbReference type="ARBA" id="ARBA00022692"/>
    </source>
</evidence>
<dbReference type="Pfam" id="PF12698">
    <property type="entry name" value="ABC2_membrane_3"/>
    <property type="match status" value="1"/>
</dbReference>
<evidence type="ECO:0000313" key="7">
    <source>
        <dbReference type="EMBL" id="GGH44138.1"/>
    </source>
</evidence>
<comment type="subcellular location">
    <subcellularLocation>
        <location evidence="1">Membrane</location>
        <topology evidence="1">Multi-pass membrane protein</topology>
    </subcellularLocation>
</comment>
<feature type="transmembrane region" description="Helical" evidence="5">
    <location>
        <begin position="244"/>
        <end position="267"/>
    </location>
</feature>
<feature type="domain" description="ABC-2 type transporter transmembrane" evidence="6">
    <location>
        <begin position="37"/>
        <end position="351"/>
    </location>
</feature>
<dbReference type="PANTHER" id="PTHR43471">
    <property type="entry name" value="ABC TRANSPORTER PERMEASE"/>
    <property type="match status" value="1"/>
</dbReference>
<sequence length="373" mass="39364">MSTQTPTASRPAPPTLSTAQGVWLVAEREIGGKLRSRSFLISTAILLVLALGGVLWMGFSANDDSSTPVAATAATSAQLSEMPGIEVTEVTDRAEAEALVRDGEVDAAVLPDDASPTGLLVVANESAPQSLLMQLSVMPSVELLDPDAAGDGPMRYILGLIFGIIFMMAAMTFGSPIAMSVIEEKQTRVVEILISAIPARVLLAGKVLGNTVLAIGQIVLLIAVAIVGLVITQQTALLQGLGAPLVWFAVFFLFGFLLLAAMFAAAGSLVSRQEDSGPTLTPVIYLTMIPYFLVLIFGQNTIVMTVLSHVPFSAAVAMPIRLYFNEAQWWEPLVALGVLLASCALVIALGAKIYENSLLRMGARVKLKEALRG</sequence>
<dbReference type="RefSeq" id="WP_188756012.1">
    <property type="nucleotide sequence ID" value="NZ_BMJY01000007.1"/>
</dbReference>
<dbReference type="AlphaFoldDB" id="A0A917MNY4"/>
<accession>A0A917MNY4</accession>
<feature type="transmembrane region" description="Helical" evidence="5">
    <location>
        <begin position="38"/>
        <end position="59"/>
    </location>
</feature>
<feature type="transmembrane region" description="Helical" evidence="5">
    <location>
        <begin position="279"/>
        <end position="297"/>
    </location>
</feature>
<feature type="transmembrane region" description="Helical" evidence="5">
    <location>
        <begin position="330"/>
        <end position="351"/>
    </location>
</feature>
<keyword evidence="3 5" id="KW-1133">Transmembrane helix</keyword>
<dbReference type="InterPro" id="IPR013525">
    <property type="entry name" value="ABC2_TM"/>
</dbReference>
<dbReference type="GO" id="GO:0016020">
    <property type="term" value="C:membrane"/>
    <property type="evidence" value="ECO:0007669"/>
    <property type="project" value="UniProtKB-SubCell"/>
</dbReference>
<dbReference type="EMBL" id="BMJY01000007">
    <property type="protein sequence ID" value="GGH44138.1"/>
    <property type="molecule type" value="Genomic_DNA"/>
</dbReference>
<keyword evidence="8" id="KW-1185">Reference proteome</keyword>
<comment type="caution">
    <text evidence="7">The sequence shown here is derived from an EMBL/GenBank/DDBJ whole genome shotgun (WGS) entry which is preliminary data.</text>
</comment>
<evidence type="ECO:0000259" key="6">
    <source>
        <dbReference type="Pfam" id="PF12698"/>
    </source>
</evidence>